<dbReference type="EMBL" id="JQDR03016984">
    <property type="protein sequence ID" value="KAA0184409.1"/>
    <property type="molecule type" value="Genomic_DNA"/>
</dbReference>
<dbReference type="GO" id="GO:0070681">
    <property type="term" value="P:glutaminyl-tRNAGln biosynthesis via transamidation"/>
    <property type="evidence" value="ECO:0007669"/>
    <property type="project" value="TreeGrafter"/>
</dbReference>
<dbReference type="AlphaFoldDB" id="A0A6A0GS40"/>
<dbReference type="SUPFAM" id="SSF75304">
    <property type="entry name" value="Amidase signature (AS) enzymes"/>
    <property type="match status" value="1"/>
</dbReference>
<dbReference type="Gene3D" id="3.90.1300.10">
    <property type="entry name" value="Amidase signature (AS) domain"/>
    <property type="match status" value="1"/>
</dbReference>
<reference evidence="2" key="3">
    <citation type="submission" date="2019-06" db="EMBL/GenBank/DDBJ databases">
        <authorList>
            <person name="Poynton C."/>
            <person name="Hasenbein S."/>
            <person name="Benoit J.B."/>
            <person name="Sepulveda M.S."/>
            <person name="Poelchau M.F."/>
            <person name="Murali S.C."/>
            <person name="Chen S."/>
            <person name="Glastad K.M."/>
            <person name="Werren J.H."/>
            <person name="Vineis J.H."/>
            <person name="Bowen J.L."/>
            <person name="Friedrich M."/>
            <person name="Jones J."/>
            <person name="Robertson H.M."/>
            <person name="Feyereisen R."/>
            <person name="Mechler-Hickson A."/>
            <person name="Mathers N."/>
            <person name="Lee C.E."/>
            <person name="Colbourne J.K."/>
            <person name="Biales A."/>
            <person name="Johnston J.S."/>
            <person name="Wellborn G.A."/>
            <person name="Rosendale A.J."/>
            <person name="Cridge A.G."/>
            <person name="Munoz-Torres M.C."/>
            <person name="Bain P.A."/>
            <person name="Manny A.R."/>
            <person name="Major K.M."/>
            <person name="Lambert F.N."/>
            <person name="Vulpe C.D."/>
            <person name="Tuck P."/>
            <person name="Blalock B.J."/>
            <person name="Lin Y.-Y."/>
            <person name="Smith M.E."/>
            <person name="Ochoa-Acuna H."/>
            <person name="Chen M.-J.M."/>
            <person name="Childers C.P."/>
            <person name="Qu J."/>
            <person name="Dugan S."/>
            <person name="Lee S.L."/>
            <person name="Chao H."/>
            <person name="Dinh H."/>
            <person name="Han Y."/>
            <person name="Doddapaneni H."/>
            <person name="Worley K.C."/>
            <person name="Muzny D.M."/>
            <person name="Gibbs R.A."/>
            <person name="Richards S."/>
        </authorList>
    </citation>
    <scope>NUCLEOTIDE SEQUENCE</scope>
    <source>
        <strain evidence="2">HAZT.00-mixed</strain>
        <tissue evidence="2">Whole organism</tissue>
    </source>
</reference>
<reference evidence="2" key="2">
    <citation type="journal article" date="2018" name="Environ. Sci. Technol.">
        <title>The Toxicogenome of Hyalella azteca: A Model for Sediment Ecotoxicology and Evolutionary Toxicology.</title>
        <authorList>
            <person name="Poynton H.C."/>
            <person name="Hasenbein S."/>
            <person name="Benoit J.B."/>
            <person name="Sepulveda M.S."/>
            <person name="Poelchau M.F."/>
            <person name="Hughes D.S.T."/>
            <person name="Murali S.C."/>
            <person name="Chen S."/>
            <person name="Glastad K.M."/>
            <person name="Goodisman M.A.D."/>
            <person name="Werren J.H."/>
            <person name="Vineis J.H."/>
            <person name="Bowen J.L."/>
            <person name="Friedrich M."/>
            <person name="Jones J."/>
            <person name="Robertson H.M."/>
            <person name="Feyereisen R."/>
            <person name="Mechler-Hickson A."/>
            <person name="Mathers N."/>
            <person name="Lee C.E."/>
            <person name="Colbourne J.K."/>
            <person name="Biales A."/>
            <person name="Johnston J.S."/>
            <person name="Wellborn G.A."/>
            <person name="Rosendale A.J."/>
            <person name="Cridge A.G."/>
            <person name="Munoz-Torres M.C."/>
            <person name="Bain P.A."/>
            <person name="Manny A.R."/>
            <person name="Major K.M."/>
            <person name="Lambert F.N."/>
            <person name="Vulpe C.D."/>
            <person name="Tuck P."/>
            <person name="Blalock B.J."/>
            <person name="Lin Y.Y."/>
            <person name="Smith M.E."/>
            <person name="Ochoa-Acuna H."/>
            <person name="Chen M.M."/>
            <person name="Childers C.P."/>
            <person name="Qu J."/>
            <person name="Dugan S."/>
            <person name="Lee S.L."/>
            <person name="Chao H."/>
            <person name="Dinh H."/>
            <person name="Han Y."/>
            <person name="Doddapaneni H."/>
            <person name="Worley K.C."/>
            <person name="Muzny D.M."/>
            <person name="Gibbs R.A."/>
            <person name="Richards S."/>
        </authorList>
    </citation>
    <scope>NUCLEOTIDE SEQUENCE</scope>
    <source>
        <strain evidence="2">HAZT.00-mixed</strain>
        <tissue evidence="2">Whole organism</tissue>
    </source>
</reference>
<dbReference type="InterPro" id="IPR000120">
    <property type="entry name" value="Amidase"/>
</dbReference>
<gene>
    <name evidence="2" type="ORF">HAZT_HAZT005378</name>
</gene>
<feature type="domain" description="Amidase" evidence="1">
    <location>
        <begin position="172"/>
        <end position="316"/>
    </location>
</feature>
<dbReference type="PANTHER" id="PTHR11895">
    <property type="entry name" value="TRANSAMIDASE"/>
    <property type="match status" value="1"/>
</dbReference>
<feature type="domain" description="Amidase" evidence="1">
    <location>
        <begin position="35"/>
        <end position="144"/>
    </location>
</feature>
<sequence>MEKILSLTLTELGHAYRKDLVSVKQVVQQVMAQMRVMEDLNAIITVAPHARIRDACDAAQERQDRHEMLGPLDGVPVVVKDNYCTSWCRTTCASNMLSNYTPPYSATLVNRLEAAGAIIIGKSNMDEFGMGSGGTNSVFGATRNLFRSGKPYKLCDSQLRCDGLPGGAWVASGGSSGGSAVAVVAGLAYGGLGSDTGGSVRNPASVCGLVGLKPSYGTLSRHGLVSLANSLDCPGVLARSCADCAALMHVLLQGGPDHQDSTNVSVEWGGAPLQTCSVRGLRVGVPAEYHCVGLHAQVLRAWRQVADVLARAGAQVCISYDKN</sequence>
<name>A0A6A0GS40_HYAAZ</name>
<proteinExistence type="predicted"/>
<dbReference type="Proteomes" id="UP000711488">
    <property type="component" value="Unassembled WGS sequence"/>
</dbReference>
<evidence type="ECO:0000259" key="1">
    <source>
        <dbReference type="Pfam" id="PF01425"/>
    </source>
</evidence>
<organism evidence="2">
    <name type="scientific">Hyalella azteca</name>
    <name type="common">Amphipod</name>
    <dbReference type="NCBI Taxonomy" id="294128"/>
    <lineage>
        <taxon>Eukaryota</taxon>
        <taxon>Metazoa</taxon>
        <taxon>Ecdysozoa</taxon>
        <taxon>Arthropoda</taxon>
        <taxon>Crustacea</taxon>
        <taxon>Multicrustacea</taxon>
        <taxon>Malacostraca</taxon>
        <taxon>Eumalacostraca</taxon>
        <taxon>Peracarida</taxon>
        <taxon>Amphipoda</taxon>
        <taxon>Senticaudata</taxon>
        <taxon>Talitrida</taxon>
        <taxon>Talitroidea</taxon>
        <taxon>Hyalellidae</taxon>
        <taxon>Hyalella</taxon>
    </lineage>
</organism>
<dbReference type="PANTHER" id="PTHR11895:SF7">
    <property type="entry name" value="GLUTAMYL-TRNA(GLN) AMIDOTRANSFERASE SUBUNIT A, MITOCHONDRIAL"/>
    <property type="match status" value="1"/>
</dbReference>
<dbReference type="InterPro" id="IPR036928">
    <property type="entry name" value="AS_sf"/>
</dbReference>
<comment type="caution">
    <text evidence="2">The sequence shown here is derived from an EMBL/GenBank/DDBJ whole genome shotgun (WGS) entry which is preliminary data.</text>
</comment>
<dbReference type="Pfam" id="PF01425">
    <property type="entry name" value="Amidase"/>
    <property type="match status" value="2"/>
</dbReference>
<dbReference type="GO" id="GO:0030956">
    <property type="term" value="C:glutamyl-tRNA(Gln) amidotransferase complex"/>
    <property type="evidence" value="ECO:0007669"/>
    <property type="project" value="TreeGrafter"/>
</dbReference>
<reference evidence="2" key="1">
    <citation type="submission" date="2014-08" db="EMBL/GenBank/DDBJ databases">
        <authorList>
            <person name="Murali S."/>
            <person name="Richards S."/>
            <person name="Bandaranaike D."/>
            <person name="Bellair M."/>
            <person name="Blankenburg K."/>
            <person name="Chao H."/>
            <person name="Dinh H."/>
            <person name="Doddapaneni H."/>
            <person name="Dugan-Rocha S."/>
            <person name="Elkadiri S."/>
            <person name="Gnanaolivu R."/>
            <person name="Hughes D."/>
            <person name="Lee S."/>
            <person name="Li M."/>
            <person name="Ming W."/>
            <person name="Munidasa M."/>
            <person name="Muniz J."/>
            <person name="Nguyen L."/>
            <person name="Osuji N."/>
            <person name="Pu L.-L."/>
            <person name="Puazo M."/>
            <person name="Skinner E."/>
            <person name="Qu C."/>
            <person name="Quiroz J."/>
            <person name="Raj R."/>
            <person name="Weissenberger G."/>
            <person name="Xin Y."/>
            <person name="Zou X."/>
            <person name="Han Y."/>
            <person name="Worley K."/>
            <person name="Muzny D."/>
            <person name="Gibbs R."/>
        </authorList>
    </citation>
    <scope>NUCLEOTIDE SEQUENCE</scope>
    <source>
        <strain evidence="2">HAZT.00-mixed</strain>
        <tissue evidence="2">Whole organism</tissue>
    </source>
</reference>
<dbReference type="GO" id="GO:0032543">
    <property type="term" value="P:mitochondrial translation"/>
    <property type="evidence" value="ECO:0007669"/>
    <property type="project" value="TreeGrafter"/>
</dbReference>
<evidence type="ECO:0000313" key="2">
    <source>
        <dbReference type="EMBL" id="KAA0184409.1"/>
    </source>
</evidence>
<dbReference type="GO" id="GO:0050567">
    <property type="term" value="F:glutaminyl-tRNA synthase (glutamine-hydrolyzing) activity"/>
    <property type="evidence" value="ECO:0007669"/>
    <property type="project" value="TreeGrafter"/>
</dbReference>
<accession>A0A6A0GS40</accession>
<dbReference type="InterPro" id="IPR023631">
    <property type="entry name" value="Amidase_dom"/>
</dbReference>
<dbReference type="GO" id="GO:0005739">
    <property type="term" value="C:mitochondrion"/>
    <property type="evidence" value="ECO:0007669"/>
    <property type="project" value="TreeGrafter"/>
</dbReference>
<protein>
    <recommendedName>
        <fullName evidence="1">Amidase domain-containing protein</fullName>
    </recommendedName>
</protein>